<dbReference type="Pfam" id="PF03861">
    <property type="entry name" value="ANTAR"/>
    <property type="match status" value="1"/>
</dbReference>
<reference evidence="4 5" key="1">
    <citation type="submission" date="2020-08" db="EMBL/GenBank/DDBJ databases">
        <title>Genomic Encyclopedia of Type Strains, Phase III (KMG-III): the genomes of soil and plant-associated and newly described type strains.</title>
        <authorList>
            <person name="Whitman W."/>
        </authorList>
    </citation>
    <scope>NUCLEOTIDE SEQUENCE [LARGE SCALE GENOMIC DNA]</scope>
    <source>
        <strain evidence="4 5">CECT 3146</strain>
    </source>
</reference>
<dbReference type="InterPro" id="IPR011006">
    <property type="entry name" value="CheY-like_superfamily"/>
</dbReference>
<dbReference type="PROSITE" id="PS50921">
    <property type="entry name" value="ANTAR"/>
    <property type="match status" value="1"/>
</dbReference>
<dbReference type="InterPro" id="IPR005561">
    <property type="entry name" value="ANTAR"/>
</dbReference>
<dbReference type="Gene3D" id="3.30.450.40">
    <property type="match status" value="1"/>
</dbReference>
<evidence type="ECO:0000259" key="3">
    <source>
        <dbReference type="PROSITE" id="PS50921"/>
    </source>
</evidence>
<dbReference type="InterPro" id="IPR012074">
    <property type="entry name" value="GAF_ANTAR"/>
</dbReference>
<organism evidence="4 5">
    <name type="scientific">Streptomyces spectabilis</name>
    <dbReference type="NCBI Taxonomy" id="68270"/>
    <lineage>
        <taxon>Bacteria</taxon>
        <taxon>Bacillati</taxon>
        <taxon>Actinomycetota</taxon>
        <taxon>Actinomycetes</taxon>
        <taxon>Kitasatosporales</taxon>
        <taxon>Streptomycetaceae</taxon>
        <taxon>Streptomyces</taxon>
    </lineage>
</organism>
<accession>A0A7W8AXC4</accession>
<dbReference type="RefSeq" id="WP_229879162.1">
    <property type="nucleotide sequence ID" value="NZ_BMSQ01000011.1"/>
</dbReference>
<protein>
    <submittedName>
        <fullName evidence="4">GAF domain-containing protein</fullName>
    </submittedName>
</protein>
<evidence type="ECO:0000313" key="4">
    <source>
        <dbReference type="EMBL" id="MBB5106308.1"/>
    </source>
</evidence>
<dbReference type="InterPro" id="IPR036388">
    <property type="entry name" value="WH-like_DNA-bd_sf"/>
</dbReference>
<evidence type="ECO:0000256" key="2">
    <source>
        <dbReference type="ARBA" id="ARBA00023163"/>
    </source>
</evidence>
<keyword evidence="5" id="KW-1185">Reference proteome</keyword>
<proteinExistence type="predicted"/>
<dbReference type="AlphaFoldDB" id="A0A7W8AXC4"/>
<keyword evidence="2" id="KW-0804">Transcription</keyword>
<dbReference type="PIRSF" id="PIRSF036625">
    <property type="entry name" value="GAF_ANTAR"/>
    <property type="match status" value="1"/>
</dbReference>
<dbReference type="SMART" id="SM01012">
    <property type="entry name" value="ANTAR"/>
    <property type="match status" value="1"/>
</dbReference>
<feature type="domain" description="ANTAR" evidence="3">
    <location>
        <begin position="195"/>
        <end position="256"/>
    </location>
</feature>
<evidence type="ECO:0000313" key="5">
    <source>
        <dbReference type="Proteomes" id="UP000549009"/>
    </source>
</evidence>
<dbReference type="SUPFAM" id="SSF52172">
    <property type="entry name" value="CheY-like"/>
    <property type="match status" value="1"/>
</dbReference>
<name>A0A7W8AXC4_STRST</name>
<evidence type="ECO:0000256" key="1">
    <source>
        <dbReference type="ARBA" id="ARBA00023015"/>
    </source>
</evidence>
<comment type="caution">
    <text evidence="4">The sequence shown here is derived from an EMBL/GenBank/DDBJ whole genome shotgun (WGS) entry which is preliminary data.</text>
</comment>
<dbReference type="GO" id="GO:0003723">
    <property type="term" value="F:RNA binding"/>
    <property type="evidence" value="ECO:0007669"/>
    <property type="project" value="InterPro"/>
</dbReference>
<dbReference type="InterPro" id="IPR029016">
    <property type="entry name" value="GAF-like_dom_sf"/>
</dbReference>
<gene>
    <name evidence="4" type="ORF">FHS40_005412</name>
</gene>
<sequence>MKAMPDRTPELGLARALVETVVTVADDFDADRHLGRVSQVCAELLDTLAAGVMYTDAQDTVRIATSRRGERLARELLEAQHLGGPCIDCFGSGKPVGPVRLAARDAVARWPEFAARATAQGVDVALAVALRARGRVFGVLGVFAAEWRPDGAPGAPAADGVTGPAPQDPGQESALGLAQALADVAAAGLHNQRAYTECRDLSRQLQAALSSRIRIEQAKGILAERWQTGTDAAFGAMRRYARRERLVMDTVAGMVLKGTLDDATLQDRHGPSR</sequence>
<dbReference type="Proteomes" id="UP000549009">
    <property type="component" value="Unassembled WGS sequence"/>
</dbReference>
<dbReference type="SUPFAM" id="SSF55781">
    <property type="entry name" value="GAF domain-like"/>
    <property type="match status" value="1"/>
</dbReference>
<dbReference type="Gene3D" id="1.10.10.10">
    <property type="entry name" value="Winged helix-like DNA-binding domain superfamily/Winged helix DNA-binding domain"/>
    <property type="match status" value="1"/>
</dbReference>
<dbReference type="EMBL" id="JACHJD010000009">
    <property type="protein sequence ID" value="MBB5106308.1"/>
    <property type="molecule type" value="Genomic_DNA"/>
</dbReference>
<keyword evidence="1" id="KW-0805">Transcription regulation</keyword>